<comment type="caution">
    <text evidence="2">The sequence shown here is derived from an EMBL/GenBank/DDBJ whole genome shotgun (WGS) entry which is preliminary data.</text>
</comment>
<name>A0A2T5ILC4_9PROT</name>
<dbReference type="RefSeq" id="WP_107786841.1">
    <property type="nucleotide sequence ID" value="NZ_QAOL01000017.1"/>
</dbReference>
<dbReference type="Proteomes" id="UP000244110">
    <property type="component" value="Unassembled WGS sequence"/>
</dbReference>
<evidence type="ECO:0000313" key="3">
    <source>
        <dbReference type="Proteomes" id="UP000244110"/>
    </source>
</evidence>
<organism evidence="2 3">
    <name type="scientific">Nitrosomonas ureae</name>
    <dbReference type="NCBI Taxonomy" id="44577"/>
    <lineage>
        <taxon>Bacteria</taxon>
        <taxon>Pseudomonadati</taxon>
        <taxon>Pseudomonadota</taxon>
        <taxon>Betaproteobacteria</taxon>
        <taxon>Nitrosomonadales</taxon>
        <taxon>Nitrosomonadaceae</taxon>
        <taxon>Nitrosomonas</taxon>
    </lineage>
</organism>
<evidence type="ECO:0000256" key="1">
    <source>
        <dbReference type="SAM" id="Coils"/>
    </source>
</evidence>
<dbReference type="EMBL" id="QAOL01000017">
    <property type="protein sequence ID" value="PTQ84627.1"/>
    <property type="molecule type" value="Genomic_DNA"/>
</dbReference>
<sequence length="183" mass="20681">METKELAKQLGISHQMANRYKMKGMPTDSLESAIAWRKSNVDPFRSKSGRICGNTGVKRGTKTATDTHAIDDLKKDVNDCQLDLESTNADELYLNARALKEKAVALQAAAEYSKFIGELVARDHVEKIVFERARQFRDGLLTCSRRIAPEISGKDDVKQIEDIFYKEFRLLLEGFAKLPVIEE</sequence>
<gene>
    <name evidence="2" type="ORF">C8R28_101756</name>
</gene>
<protein>
    <submittedName>
        <fullName evidence="2">Uncharacterized protein</fullName>
    </submittedName>
</protein>
<evidence type="ECO:0000313" key="2">
    <source>
        <dbReference type="EMBL" id="PTQ84627.1"/>
    </source>
</evidence>
<feature type="coiled-coil region" evidence="1">
    <location>
        <begin position="70"/>
        <end position="109"/>
    </location>
</feature>
<reference evidence="2 3" key="1">
    <citation type="submission" date="2018-04" db="EMBL/GenBank/DDBJ databases">
        <title>Active sludge and wastewater microbial communities from Klosterneuburg, Austria.</title>
        <authorList>
            <person name="Wagner M."/>
        </authorList>
    </citation>
    <scope>NUCLEOTIDE SEQUENCE [LARGE SCALE GENOMIC DNA]</scope>
    <source>
        <strain evidence="2 3">Nm4</strain>
    </source>
</reference>
<dbReference type="AlphaFoldDB" id="A0A2T5ILC4"/>
<keyword evidence="1" id="KW-0175">Coiled coil</keyword>
<proteinExistence type="predicted"/>
<accession>A0A2T5ILC4</accession>